<dbReference type="AlphaFoldDB" id="A0A067CG48"/>
<evidence type="ECO:0000256" key="1">
    <source>
        <dbReference type="SAM" id="MobiDB-lite"/>
    </source>
</evidence>
<evidence type="ECO:0000313" key="6">
    <source>
        <dbReference type="Proteomes" id="UP000030745"/>
    </source>
</evidence>
<dbReference type="VEuPathDB" id="FungiDB:SPRG_06192"/>
<dbReference type="RefSeq" id="XP_012200972.1">
    <property type="nucleotide sequence ID" value="XM_012345582.1"/>
</dbReference>
<dbReference type="SUPFAM" id="SSF48208">
    <property type="entry name" value="Six-hairpin glycosidases"/>
    <property type="match status" value="1"/>
</dbReference>
<proteinExistence type="predicted"/>
<feature type="chain" id="PRO_5001634522" description="Mannosylglycerate hydrolase MGH1-like glycoside hydrolase domain-containing protein" evidence="3">
    <location>
        <begin position="19"/>
        <end position="630"/>
    </location>
</feature>
<keyword evidence="2" id="KW-0812">Transmembrane</keyword>
<sequence>MKTGLVLGLLHGFGATLSALVVEMPPPIVAREAMSAMRLVNQTDVTNDIPQFDAIIKAAYAVLEANYDDQMHATAPGAIESIGFQHIKARDALLAAQAIAHRNFTLATKQFTALMRHQWSNGFMPDVIYGPSVGASSAWLPTNKTYYPGPAFWSNSEHNDDANKSLPTSGLLAPPLHAETAMRIFYLAPLDTSMGTPVYTDDAMVFLCDVYSPLRRFHDYLFASRQASNDSLLVLRVISIHPWESMTTIAPGWKDALASVKLAADYAQVIKRLNIPATAQGAYAAAASRFYPRDTSVVQDLYEPMLYLASCFDGASKTPKCATDVHVLDVEFNAIVLRSSEALLNMATLLLKHASRSLRFDCNDGLPHAHEIDALQRSVTALKARLQSPRPDGLWNQSAKFFQSSHAMSPTVQGFFPLYATELQDTVQIGLLGHILPTPQTFNFFCDYFPMALYPCQDTVEDVPRITLLVHSYVAYRGFLKNSFLGVAQVLLQKTFALLSSVDKYHFCDQFDATSGAPLTTTTGLSSTLAASVAINMGLADATQPPSPDTPPINRKMILIVMCIELVVAMGVAISCVVFSIYFVVKRPQVVAPRPAVALTPNVRVSDSSASPKSDHLEESLLSEDEDVDV</sequence>
<dbReference type="OMA" id="VIMCVEL"/>
<keyword evidence="2" id="KW-0472">Membrane</keyword>
<dbReference type="GO" id="GO:0005975">
    <property type="term" value="P:carbohydrate metabolic process"/>
    <property type="evidence" value="ECO:0007669"/>
    <property type="project" value="InterPro"/>
</dbReference>
<dbReference type="InterPro" id="IPR012341">
    <property type="entry name" value="6hp_glycosidase-like_sf"/>
</dbReference>
<keyword evidence="6" id="KW-1185">Reference proteome</keyword>
<feature type="domain" description="Mannosylglycerate hydrolase MGH1-like glycoside hydrolase" evidence="4">
    <location>
        <begin position="90"/>
        <end position="436"/>
    </location>
</feature>
<feature type="region of interest" description="Disordered" evidence="1">
    <location>
        <begin position="603"/>
        <end position="630"/>
    </location>
</feature>
<dbReference type="Proteomes" id="UP000030745">
    <property type="component" value="Unassembled WGS sequence"/>
</dbReference>
<organism evidence="5 6">
    <name type="scientific">Saprolegnia parasitica (strain CBS 223.65)</name>
    <dbReference type="NCBI Taxonomy" id="695850"/>
    <lineage>
        <taxon>Eukaryota</taxon>
        <taxon>Sar</taxon>
        <taxon>Stramenopiles</taxon>
        <taxon>Oomycota</taxon>
        <taxon>Saprolegniomycetes</taxon>
        <taxon>Saprolegniales</taxon>
        <taxon>Saprolegniaceae</taxon>
        <taxon>Saprolegnia</taxon>
    </lineage>
</organism>
<feature type="compositionally biased region" description="Polar residues" evidence="1">
    <location>
        <begin position="603"/>
        <end position="612"/>
    </location>
</feature>
<evidence type="ECO:0000313" key="5">
    <source>
        <dbReference type="EMBL" id="KDO28145.1"/>
    </source>
</evidence>
<gene>
    <name evidence="5" type="ORF">SPRG_06192</name>
</gene>
<feature type="signal peptide" evidence="3">
    <location>
        <begin position="1"/>
        <end position="18"/>
    </location>
</feature>
<keyword evidence="3" id="KW-0732">Signal</keyword>
<evidence type="ECO:0000256" key="2">
    <source>
        <dbReference type="SAM" id="Phobius"/>
    </source>
</evidence>
<reference evidence="5 6" key="1">
    <citation type="journal article" date="2013" name="PLoS Genet.">
        <title>Distinctive expansion of potential virulence genes in the genome of the oomycete fish pathogen Saprolegnia parasitica.</title>
        <authorList>
            <person name="Jiang R.H."/>
            <person name="de Bruijn I."/>
            <person name="Haas B.J."/>
            <person name="Belmonte R."/>
            <person name="Lobach L."/>
            <person name="Christie J."/>
            <person name="van den Ackerveken G."/>
            <person name="Bottin A."/>
            <person name="Bulone V."/>
            <person name="Diaz-Moreno S.M."/>
            <person name="Dumas B."/>
            <person name="Fan L."/>
            <person name="Gaulin E."/>
            <person name="Govers F."/>
            <person name="Grenville-Briggs L.J."/>
            <person name="Horner N.R."/>
            <person name="Levin J.Z."/>
            <person name="Mammella M."/>
            <person name="Meijer H.J."/>
            <person name="Morris P."/>
            <person name="Nusbaum C."/>
            <person name="Oome S."/>
            <person name="Phillips A.J."/>
            <person name="van Rooyen D."/>
            <person name="Rzeszutek E."/>
            <person name="Saraiva M."/>
            <person name="Secombes C.J."/>
            <person name="Seidl M.F."/>
            <person name="Snel B."/>
            <person name="Stassen J.H."/>
            <person name="Sykes S."/>
            <person name="Tripathy S."/>
            <person name="van den Berg H."/>
            <person name="Vega-Arreguin J.C."/>
            <person name="Wawra S."/>
            <person name="Young S.K."/>
            <person name="Zeng Q."/>
            <person name="Dieguez-Uribeondo J."/>
            <person name="Russ C."/>
            <person name="Tyler B.M."/>
            <person name="van West P."/>
        </authorList>
    </citation>
    <scope>NUCLEOTIDE SEQUENCE [LARGE SCALE GENOMIC DNA]</scope>
    <source>
        <strain evidence="5 6">CBS 223.65</strain>
    </source>
</reference>
<dbReference type="KEGG" id="spar:SPRG_06192"/>
<dbReference type="Pfam" id="PF22422">
    <property type="entry name" value="MGH1-like_GH"/>
    <property type="match status" value="1"/>
</dbReference>
<accession>A0A067CG48</accession>
<dbReference type="EMBL" id="KK583212">
    <property type="protein sequence ID" value="KDO28145.1"/>
    <property type="molecule type" value="Genomic_DNA"/>
</dbReference>
<dbReference type="InterPro" id="IPR054491">
    <property type="entry name" value="MGH1-like_GH"/>
</dbReference>
<evidence type="ECO:0000259" key="4">
    <source>
        <dbReference type="Pfam" id="PF22422"/>
    </source>
</evidence>
<evidence type="ECO:0000256" key="3">
    <source>
        <dbReference type="SAM" id="SignalP"/>
    </source>
</evidence>
<dbReference type="OrthoDB" id="113991at2759"/>
<dbReference type="InterPro" id="IPR008928">
    <property type="entry name" value="6-hairpin_glycosidase_sf"/>
</dbReference>
<name>A0A067CG48_SAPPC</name>
<dbReference type="GeneID" id="24128551"/>
<feature type="transmembrane region" description="Helical" evidence="2">
    <location>
        <begin position="557"/>
        <end position="585"/>
    </location>
</feature>
<dbReference type="Gene3D" id="1.50.10.10">
    <property type="match status" value="1"/>
</dbReference>
<keyword evidence="2" id="KW-1133">Transmembrane helix</keyword>
<protein>
    <recommendedName>
        <fullName evidence="4">Mannosylglycerate hydrolase MGH1-like glycoside hydrolase domain-containing protein</fullName>
    </recommendedName>
</protein>
<feature type="compositionally biased region" description="Acidic residues" evidence="1">
    <location>
        <begin position="621"/>
        <end position="630"/>
    </location>
</feature>